<evidence type="ECO:0000313" key="5">
    <source>
        <dbReference type="Proteomes" id="UP000531594"/>
    </source>
</evidence>
<keyword evidence="5" id="KW-1185">Reference proteome</keyword>
<name>A0A7X0HNP4_9BACI</name>
<dbReference type="AlphaFoldDB" id="A0A7X0HNP4"/>
<reference evidence="4 5" key="1">
    <citation type="submission" date="2020-08" db="EMBL/GenBank/DDBJ databases">
        <title>Genomic Encyclopedia of Type Strains, Phase IV (KMG-IV): sequencing the most valuable type-strain genomes for metagenomic binning, comparative biology and taxonomic classification.</title>
        <authorList>
            <person name="Goeker M."/>
        </authorList>
    </citation>
    <scope>NUCLEOTIDE SEQUENCE [LARGE SCALE GENOMIC DNA]</scope>
    <source>
        <strain evidence="4 5">DSM 5391</strain>
    </source>
</reference>
<feature type="transmembrane region" description="Helical" evidence="1">
    <location>
        <begin position="50"/>
        <end position="71"/>
    </location>
</feature>
<dbReference type="PANTHER" id="PTHR37810:SF9">
    <property type="entry name" value="MEMBRANE PROTEIN"/>
    <property type="match status" value="1"/>
</dbReference>
<dbReference type="EMBL" id="JACHGK010000001">
    <property type="protein sequence ID" value="MBB6443956.1"/>
    <property type="molecule type" value="Genomic_DNA"/>
</dbReference>
<evidence type="ECO:0000313" key="4">
    <source>
        <dbReference type="EMBL" id="MBB6443956.1"/>
    </source>
</evidence>
<feature type="domain" description="DUF1648" evidence="2">
    <location>
        <begin position="146"/>
        <end position="194"/>
    </location>
</feature>
<feature type="transmembrane region" description="Helical" evidence="1">
    <location>
        <begin position="266"/>
        <end position="287"/>
    </location>
</feature>
<feature type="transmembrane region" description="Helical" evidence="1">
    <location>
        <begin position="233"/>
        <end position="254"/>
    </location>
</feature>
<gene>
    <name evidence="4" type="ORF">HNR53_000544</name>
</gene>
<dbReference type="PANTHER" id="PTHR37810">
    <property type="entry name" value="IMMUNITY PROTEIN SDPI"/>
    <property type="match status" value="1"/>
</dbReference>
<dbReference type="Proteomes" id="UP000531594">
    <property type="component" value="Unassembled WGS sequence"/>
</dbReference>
<feature type="transmembrane region" description="Helical" evidence="1">
    <location>
        <begin position="184"/>
        <end position="206"/>
    </location>
</feature>
<comment type="caution">
    <text evidence="4">The sequence shown here is derived from an EMBL/GenBank/DDBJ whole genome shotgun (WGS) entry which is preliminary data.</text>
</comment>
<dbReference type="InterPro" id="IPR012867">
    <property type="entry name" value="DUF1648"/>
</dbReference>
<evidence type="ECO:0000259" key="3">
    <source>
        <dbReference type="Pfam" id="PF19124"/>
    </source>
</evidence>
<dbReference type="Pfam" id="PF07853">
    <property type="entry name" value="DUF1648"/>
    <property type="match status" value="1"/>
</dbReference>
<feature type="transmembrane region" description="Helical" evidence="1">
    <location>
        <begin position="138"/>
        <end position="157"/>
    </location>
</feature>
<accession>A0A7X0HNP4</accession>
<protein>
    <submittedName>
        <fullName evidence="4">Putative membrane protein</fullName>
    </submittedName>
</protein>
<dbReference type="GO" id="GO:0009636">
    <property type="term" value="P:response to toxic substance"/>
    <property type="evidence" value="ECO:0007669"/>
    <property type="project" value="TreeGrafter"/>
</dbReference>
<organism evidence="4 5">
    <name type="scientific">Bacillus benzoevorans</name>
    <dbReference type="NCBI Taxonomy" id="1456"/>
    <lineage>
        <taxon>Bacteria</taxon>
        <taxon>Bacillati</taxon>
        <taxon>Bacillota</taxon>
        <taxon>Bacilli</taxon>
        <taxon>Bacillales</taxon>
        <taxon>Bacillaceae</taxon>
        <taxon>Bacillus</taxon>
    </lineage>
</organism>
<evidence type="ECO:0000256" key="1">
    <source>
        <dbReference type="SAM" id="Phobius"/>
    </source>
</evidence>
<sequence>MSFAIFLIISVILAAMQTAVPFLVKRSVVFGVTIPEPYIQALPLRAYKKRYAVLVSIISLLLLGFFSAWVLSSHPGEEKIVLAGVFIEFSIILISMSFYFYFHGKTVQLKKAQKWIDDLKQVRVTDLSIRSQDEMLPWYIYLLPILLTIGMIGYTALKFEILPEQIPTHWGVNGKADAFTGKTLFSAVSLMFMLLFLQLMFLGIHIGTKNSGIKLSATATDASRIRQLTLRKYSSWFLFIICILLTMMMSFFQLTTIHPAIFSGSIMLSAPLAFLVIVLAGTIVFAVKVGRTDKQNFGKADSKITDLDEDSYWKGGLIYFNRNDPSIFVEKRFGVGWTLNFANPLGYVIVIVPLIIILLIAFWQ</sequence>
<proteinExistence type="predicted"/>
<keyword evidence="1" id="KW-0812">Transmembrane</keyword>
<dbReference type="RefSeq" id="WP_184522511.1">
    <property type="nucleotide sequence ID" value="NZ_JACHGK010000001.1"/>
</dbReference>
<feature type="domain" description="DUF5808" evidence="3">
    <location>
        <begin position="322"/>
        <end position="347"/>
    </location>
</feature>
<keyword evidence="1" id="KW-1133">Transmembrane helix</keyword>
<dbReference type="Pfam" id="PF19124">
    <property type="entry name" value="DUF5808"/>
    <property type="match status" value="1"/>
</dbReference>
<evidence type="ECO:0000259" key="2">
    <source>
        <dbReference type="Pfam" id="PF07853"/>
    </source>
</evidence>
<feature type="transmembrane region" description="Helical" evidence="1">
    <location>
        <begin position="80"/>
        <end position="102"/>
    </location>
</feature>
<keyword evidence="1" id="KW-0472">Membrane</keyword>
<dbReference type="InterPro" id="IPR043831">
    <property type="entry name" value="DUF5808"/>
</dbReference>
<feature type="transmembrane region" description="Helical" evidence="1">
    <location>
        <begin position="345"/>
        <end position="363"/>
    </location>
</feature>